<dbReference type="EMBL" id="LVHF01000033">
    <property type="protein sequence ID" value="OAN11612.1"/>
    <property type="molecule type" value="Genomic_DNA"/>
</dbReference>
<name>A0A178K4H0_9GAMM</name>
<keyword evidence="2" id="KW-1185">Reference proteome</keyword>
<accession>A0A178K4H0</accession>
<protein>
    <submittedName>
        <fullName evidence="1">Uncharacterized protein</fullName>
    </submittedName>
</protein>
<gene>
    <name evidence="1" type="ORF">A3K86_22110</name>
</gene>
<proteinExistence type="predicted"/>
<evidence type="ECO:0000313" key="2">
    <source>
        <dbReference type="Proteomes" id="UP000078503"/>
    </source>
</evidence>
<comment type="caution">
    <text evidence="1">The sequence shown here is derived from an EMBL/GenBank/DDBJ whole genome shotgun (WGS) entry which is preliminary data.</text>
</comment>
<dbReference type="AlphaFoldDB" id="A0A178K4H0"/>
<reference evidence="1 2" key="1">
    <citation type="submission" date="2016-03" db="EMBL/GenBank/DDBJ databases">
        <title>Photobacterium proteolyticum sp. nov. a protease producing bacterium isolated from ocean sediments of Laizhou Bay.</title>
        <authorList>
            <person name="Li Y."/>
        </authorList>
    </citation>
    <scope>NUCLEOTIDE SEQUENCE [LARGE SCALE GENOMIC DNA]</scope>
    <source>
        <strain evidence="1 2">R-40508</strain>
    </source>
</reference>
<dbReference type="Proteomes" id="UP000078503">
    <property type="component" value="Unassembled WGS sequence"/>
</dbReference>
<organism evidence="1 2">
    <name type="scientific">Photobacterium jeanii</name>
    <dbReference type="NCBI Taxonomy" id="858640"/>
    <lineage>
        <taxon>Bacteria</taxon>
        <taxon>Pseudomonadati</taxon>
        <taxon>Pseudomonadota</taxon>
        <taxon>Gammaproteobacteria</taxon>
        <taxon>Vibrionales</taxon>
        <taxon>Vibrionaceae</taxon>
        <taxon>Photobacterium</taxon>
    </lineage>
</organism>
<sequence length="79" mass="8996">MIYSFEVLISDKFNRDDESLAISLICDYGFKDIIVKACNDGIHVQFLKKSSLYKDAVSRAVEQLNLVEGLTCMMVNETR</sequence>
<evidence type="ECO:0000313" key="1">
    <source>
        <dbReference type="EMBL" id="OAN11612.1"/>
    </source>
</evidence>